<keyword evidence="2 10" id="KW-0349">Heme</keyword>
<gene>
    <name evidence="13" type="primary">cbaB_1</name>
    <name evidence="13" type="ORF">HRbin22_00056</name>
</gene>
<dbReference type="Pfam" id="PF13442">
    <property type="entry name" value="Cytochrome_CBB3"/>
    <property type="match status" value="1"/>
</dbReference>
<dbReference type="InterPro" id="IPR009056">
    <property type="entry name" value="Cyt_c-like_dom"/>
</dbReference>
<evidence type="ECO:0000256" key="4">
    <source>
        <dbReference type="ARBA" id="ARBA00022982"/>
    </source>
</evidence>
<dbReference type="Gene3D" id="2.60.40.420">
    <property type="entry name" value="Cupredoxins - blue copper proteins"/>
    <property type="match status" value="1"/>
</dbReference>
<dbReference type="GO" id="GO:0005506">
    <property type="term" value="F:iron ion binding"/>
    <property type="evidence" value="ECO:0007669"/>
    <property type="project" value="InterPro"/>
</dbReference>
<dbReference type="GO" id="GO:0004129">
    <property type="term" value="F:cytochrome-c oxidase activity"/>
    <property type="evidence" value="ECO:0007669"/>
    <property type="project" value="UniProtKB-EC"/>
</dbReference>
<evidence type="ECO:0000259" key="12">
    <source>
        <dbReference type="PROSITE" id="PS51007"/>
    </source>
</evidence>
<name>A0A2H5Y303_9CHLR</name>
<organism evidence="13 14">
    <name type="scientific">Candidatus Thermoflexus japonica</name>
    <dbReference type="NCBI Taxonomy" id="2035417"/>
    <lineage>
        <taxon>Bacteria</taxon>
        <taxon>Bacillati</taxon>
        <taxon>Chloroflexota</taxon>
        <taxon>Thermoflexia</taxon>
        <taxon>Thermoflexales</taxon>
        <taxon>Thermoflexaceae</taxon>
        <taxon>Thermoflexus</taxon>
    </lineage>
</organism>
<dbReference type="GO" id="GO:0016491">
    <property type="term" value="F:oxidoreductase activity"/>
    <property type="evidence" value="ECO:0007669"/>
    <property type="project" value="UniProtKB-KW"/>
</dbReference>
<evidence type="ECO:0000256" key="1">
    <source>
        <dbReference type="ARBA" id="ARBA00022448"/>
    </source>
</evidence>
<dbReference type="InterPro" id="IPR001505">
    <property type="entry name" value="Copper_CuA"/>
</dbReference>
<evidence type="ECO:0000256" key="3">
    <source>
        <dbReference type="ARBA" id="ARBA00022723"/>
    </source>
</evidence>
<evidence type="ECO:0000256" key="2">
    <source>
        <dbReference type="ARBA" id="ARBA00022617"/>
    </source>
</evidence>
<feature type="domain" description="Cytochrome oxidase subunit II copper A binding" evidence="11">
    <location>
        <begin position="36"/>
        <end position="140"/>
    </location>
</feature>
<keyword evidence="4" id="KW-0249">Electron transport</keyword>
<comment type="caution">
    <text evidence="13">The sequence shown here is derived from an EMBL/GenBank/DDBJ whole genome shotgun (WGS) entry which is preliminary data.</text>
</comment>
<dbReference type="Proteomes" id="UP000236642">
    <property type="component" value="Unassembled WGS sequence"/>
</dbReference>
<dbReference type="SUPFAM" id="SSF49503">
    <property type="entry name" value="Cupredoxins"/>
    <property type="match status" value="1"/>
</dbReference>
<evidence type="ECO:0000256" key="8">
    <source>
        <dbReference type="ARBA" id="ARBA00031399"/>
    </source>
</evidence>
<dbReference type="PRINTS" id="PR00605">
    <property type="entry name" value="CYTCHROMECIC"/>
</dbReference>
<evidence type="ECO:0000256" key="6">
    <source>
        <dbReference type="ARBA" id="ARBA00023008"/>
    </source>
</evidence>
<keyword evidence="13" id="KW-0560">Oxidoreductase</keyword>
<dbReference type="PANTHER" id="PTHR37823:SF4">
    <property type="entry name" value="MENAQUINOL-CYTOCHROME C REDUCTASE CYTOCHROME B_C SUBUNIT"/>
    <property type="match status" value="1"/>
</dbReference>
<dbReference type="GO" id="GO:0005507">
    <property type="term" value="F:copper ion binding"/>
    <property type="evidence" value="ECO:0007669"/>
    <property type="project" value="InterPro"/>
</dbReference>
<proteinExistence type="predicted"/>
<protein>
    <recommendedName>
        <fullName evidence="8">Cytochrome aa3 subunit 2</fullName>
    </recommendedName>
</protein>
<reference evidence="14" key="1">
    <citation type="submission" date="2017-09" db="EMBL/GenBank/DDBJ databases">
        <title>Metaegenomics of thermophilic ammonia-oxidizing enrichment culture.</title>
        <authorList>
            <person name="Kato S."/>
            <person name="Suzuki K."/>
        </authorList>
    </citation>
    <scope>NUCLEOTIDE SEQUENCE [LARGE SCALE GENOMIC DNA]</scope>
</reference>
<dbReference type="PROSITE" id="PS00078">
    <property type="entry name" value="COX2"/>
    <property type="match status" value="1"/>
</dbReference>
<keyword evidence="6" id="KW-0186">Copper</keyword>
<keyword evidence="1" id="KW-0813">Transport</keyword>
<keyword evidence="3 10" id="KW-0479">Metal-binding</keyword>
<dbReference type="GO" id="GO:0016020">
    <property type="term" value="C:membrane"/>
    <property type="evidence" value="ECO:0007669"/>
    <property type="project" value="InterPro"/>
</dbReference>
<evidence type="ECO:0000256" key="9">
    <source>
        <dbReference type="ARBA" id="ARBA00047816"/>
    </source>
</evidence>
<dbReference type="AlphaFoldDB" id="A0A2H5Y303"/>
<dbReference type="Gene3D" id="1.10.760.10">
    <property type="entry name" value="Cytochrome c-like domain"/>
    <property type="match status" value="1"/>
</dbReference>
<dbReference type="Pfam" id="PF13473">
    <property type="entry name" value="Cupredoxin_1"/>
    <property type="match status" value="1"/>
</dbReference>
<dbReference type="PROSITE" id="PS51007">
    <property type="entry name" value="CYTC"/>
    <property type="match status" value="1"/>
</dbReference>
<accession>A0A2H5Y303</accession>
<comment type="catalytic activity">
    <reaction evidence="9">
        <text>4 Fe(II)-[cytochrome c] + O2 + 8 H(+)(in) = 4 Fe(III)-[cytochrome c] + 2 H2O + 4 H(+)(out)</text>
        <dbReference type="Rhea" id="RHEA:11436"/>
        <dbReference type="Rhea" id="RHEA-COMP:10350"/>
        <dbReference type="Rhea" id="RHEA-COMP:14399"/>
        <dbReference type="ChEBI" id="CHEBI:15377"/>
        <dbReference type="ChEBI" id="CHEBI:15378"/>
        <dbReference type="ChEBI" id="CHEBI:15379"/>
        <dbReference type="ChEBI" id="CHEBI:29033"/>
        <dbReference type="ChEBI" id="CHEBI:29034"/>
        <dbReference type="EC" id="7.1.1.9"/>
    </reaction>
</comment>
<evidence type="ECO:0000313" key="13">
    <source>
        <dbReference type="EMBL" id="GBD07830.1"/>
    </source>
</evidence>
<dbReference type="GO" id="GO:0020037">
    <property type="term" value="F:heme binding"/>
    <property type="evidence" value="ECO:0007669"/>
    <property type="project" value="InterPro"/>
</dbReference>
<evidence type="ECO:0000256" key="5">
    <source>
        <dbReference type="ARBA" id="ARBA00023004"/>
    </source>
</evidence>
<dbReference type="EMBL" id="BEHY01000001">
    <property type="protein sequence ID" value="GBD07830.1"/>
    <property type="molecule type" value="Genomic_DNA"/>
</dbReference>
<dbReference type="InterPro" id="IPR051811">
    <property type="entry name" value="Cytochrome_c550/c551-like"/>
</dbReference>
<feature type="domain" description="Cytochrome c" evidence="12">
    <location>
        <begin position="138"/>
        <end position="217"/>
    </location>
</feature>
<dbReference type="SUPFAM" id="SSF46626">
    <property type="entry name" value="Cytochrome c"/>
    <property type="match status" value="1"/>
</dbReference>
<dbReference type="InterPro" id="IPR002429">
    <property type="entry name" value="CcO_II-like_C"/>
</dbReference>
<evidence type="ECO:0000313" key="14">
    <source>
        <dbReference type="Proteomes" id="UP000236642"/>
    </source>
</evidence>
<sequence length="223" mass="24157">MGAMKGWEWLARGLVLSVLVGLPLSLWAADRVWNGSARWWIAQIPESGGWQPPTLEVQAGEEIRLRVTSADVVHGLSIPGLGISVTVEPGKVREIRLRPERPGRYRAICTVVCSPRHGEMIAELVVRPPGGGPIPEITAAPDGAFLFQTYCAACHGPQGEGKIGPPLNAAGRVPQMDEATLRAIIRQGRPGTAMPAWGDRLSSEEIEALIRFLRELSQEPSRP</sequence>
<dbReference type="PROSITE" id="PS50857">
    <property type="entry name" value="COX2_CUA"/>
    <property type="match status" value="1"/>
</dbReference>
<dbReference type="InterPro" id="IPR008168">
    <property type="entry name" value="Cyt_C_IC"/>
</dbReference>
<dbReference type="InterPro" id="IPR028096">
    <property type="entry name" value="EfeO_Cupredoxin"/>
</dbReference>
<dbReference type="InterPro" id="IPR008972">
    <property type="entry name" value="Cupredoxin"/>
</dbReference>
<dbReference type="InterPro" id="IPR036909">
    <property type="entry name" value="Cyt_c-like_dom_sf"/>
</dbReference>
<comment type="function">
    <text evidence="7">Subunits I and II form the functional core of the enzyme complex. Electrons originating in cytochrome c are transferred via heme a and Cu(A) to the binuclear center formed by heme a3 and Cu(B).</text>
</comment>
<evidence type="ECO:0000256" key="10">
    <source>
        <dbReference type="PROSITE-ProRule" id="PRU00433"/>
    </source>
</evidence>
<keyword evidence="5 10" id="KW-0408">Iron</keyword>
<evidence type="ECO:0000256" key="7">
    <source>
        <dbReference type="ARBA" id="ARBA00024688"/>
    </source>
</evidence>
<evidence type="ECO:0000259" key="11">
    <source>
        <dbReference type="PROSITE" id="PS50857"/>
    </source>
</evidence>
<dbReference type="PANTHER" id="PTHR37823">
    <property type="entry name" value="CYTOCHROME C-553-LIKE"/>
    <property type="match status" value="1"/>
</dbReference>